<name>A0A8C3JPG4_9CHAR</name>
<reference evidence="4" key="2">
    <citation type="submission" date="2025-09" db="UniProtKB">
        <authorList>
            <consortium name="Ensembl"/>
        </authorList>
    </citation>
    <scope>IDENTIFICATION</scope>
</reference>
<dbReference type="AlphaFoldDB" id="A0A8C3JPG4"/>
<feature type="compositionally biased region" description="Basic and acidic residues" evidence="3">
    <location>
        <begin position="210"/>
        <end position="223"/>
    </location>
</feature>
<feature type="region of interest" description="Disordered" evidence="3">
    <location>
        <begin position="187"/>
        <end position="223"/>
    </location>
</feature>
<evidence type="ECO:0008006" key="6">
    <source>
        <dbReference type="Google" id="ProtNLM"/>
    </source>
</evidence>
<evidence type="ECO:0000256" key="1">
    <source>
        <dbReference type="ARBA" id="ARBA00022737"/>
    </source>
</evidence>
<protein>
    <recommendedName>
        <fullName evidence="6">IQ domain-containing protein E</fullName>
    </recommendedName>
</protein>
<feature type="region of interest" description="Disordered" evidence="3">
    <location>
        <begin position="1"/>
        <end position="21"/>
    </location>
</feature>
<accession>A0A8C3JPG4</accession>
<dbReference type="Ensembl" id="ENSCPGT00000010935.1">
    <property type="protein sequence ID" value="ENSCPGP00000009966.1"/>
    <property type="gene ID" value="ENSCPGG00000007099.1"/>
</dbReference>
<dbReference type="Pfam" id="PF00612">
    <property type="entry name" value="IQ"/>
    <property type="match status" value="3"/>
</dbReference>
<organism evidence="4 5">
    <name type="scientific">Calidris pygmaea</name>
    <name type="common">Spoon-billed sandpiper</name>
    <dbReference type="NCBI Taxonomy" id="425635"/>
    <lineage>
        <taxon>Eukaryota</taxon>
        <taxon>Metazoa</taxon>
        <taxon>Chordata</taxon>
        <taxon>Craniata</taxon>
        <taxon>Vertebrata</taxon>
        <taxon>Euteleostomi</taxon>
        <taxon>Archelosauria</taxon>
        <taxon>Archosauria</taxon>
        <taxon>Dinosauria</taxon>
        <taxon>Saurischia</taxon>
        <taxon>Theropoda</taxon>
        <taxon>Coelurosauria</taxon>
        <taxon>Aves</taxon>
        <taxon>Neognathae</taxon>
        <taxon>Neoaves</taxon>
        <taxon>Charadriiformes</taxon>
        <taxon>Scolopacidae</taxon>
        <taxon>Calidris</taxon>
    </lineage>
</organism>
<evidence type="ECO:0000313" key="5">
    <source>
        <dbReference type="Proteomes" id="UP000694419"/>
    </source>
</evidence>
<dbReference type="SMART" id="SM00015">
    <property type="entry name" value="IQ"/>
    <property type="match status" value="3"/>
</dbReference>
<dbReference type="PANTHER" id="PTHR22590">
    <property type="entry name" value="MYOSIN MOTOR DOMAIN-CONTAINING PROTEIN"/>
    <property type="match status" value="1"/>
</dbReference>
<feature type="coiled-coil region" evidence="2">
    <location>
        <begin position="119"/>
        <end position="153"/>
    </location>
</feature>
<feature type="compositionally biased region" description="Low complexity" evidence="3">
    <location>
        <begin position="191"/>
        <end position="209"/>
    </location>
</feature>
<dbReference type="InterPro" id="IPR000048">
    <property type="entry name" value="IQ_motif_EF-hand-BS"/>
</dbReference>
<keyword evidence="5" id="KW-1185">Reference proteome</keyword>
<keyword evidence="2" id="KW-0175">Coiled coil</keyword>
<feature type="compositionally biased region" description="Basic and acidic residues" evidence="3">
    <location>
        <begin position="271"/>
        <end position="280"/>
    </location>
</feature>
<feature type="compositionally biased region" description="Basic and acidic residues" evidence="3">
    <location>
        <begin position="1"/>
        <end position="19"/>
    </location>
</feature>
<sequence>MKTKLRRLEEENNRKDKQIEQLLDPSRGSELARALSEKKTDNGWVVSGLKQKIFKLEQQCKEKDNTINKFQADMKTTNLEEMRLAMETYYEEVHRLQLLLAKSETMRKNTEGRDTQKRLKALNAAVLRLSRNIKELQNENRRLKEDLDHVLSSSPPSNKTKNYSEWSRQRLVRRISELEKKVCAMENTRVSSADSESSQLLAASSSPSLDLDHADPQQVDHGEECRRLQRLVKKLKSDKKALQNLLLNKELDIQQLLQVKADVELELQKWQNKKEEKSTEEQTLSEETENLTQKVGKLESKLEQEKRQMAEGTMEKLSKTSPVCMVKGKEDHRKEQAAKIIQKQWKMFRKKKEEIALDEAVVMLQAAFRGHLARQKLLLNNRVHDAKSHKKNCCVSSMSNPLSLSADCKEEDEIVTFIQSIFRAHLARTVLLEERPSVSSGKPDSAVYSTEKKPVPAALQRPPPISMSSVPGNLISLCVQKYVCFEWVRTQFYREHLHMHTHVCKCILVLCVCVVF</sequence>
<proteinExistence type="predicted"/>
<dbReference type="InterPro" id="IPR052318">
    <property type="entry name" value="CellDiv_DevSignal_Domain"/>
</dbReference>
<dbReference type="Proteomes" id="UP000694419">
    <property type="component" value="Unplaced"/>
</dbReference>
<evidence type="ECO:0000256" key="3">
    <source>
        <dbReference type="SAM" id="MobiDB-lite"/>
    </source>
</evidence>
<evidence type="ECO:0000256" key="2">
    <source>
        <dbReference type="SAM" id="Coils"/>
    </source>
</evidence>
<keyword evidence="1" id="KW-0677">Repeat</keyword>
<reference evidence="4" key="1">
    <citation type="submission" date="2025-08" db="UniProtKB">
        <authorList>
            <consortium name="Ensembl"/>
        </authorList>
    </citation>
    <scope>IDENTIFICATION</scope>
</reference>
<evidence type="ECO:0000313" key="4">
    <source>
        <dbReference type="Ensembl" id="ENSCPGP00000009966.1"/>
    </source>
</evidence>
<dbReference type="Gene3D" id="1.20.5.190">
    <property type="match status" value="1"/>
</dbReference>
<feature type="region of interest" description="Disordered" evidence="3">
    <location>
        <begin position="271"/>
        <end position="294"/>
    </location>
</feature>
<dbReference type="PROSITE" id="PS50096">
    <property type="entry name" value="IQ"/>
    <property type="match status" value="2"/>
</dbReference>
<dbReference type="PANTHER" id="PTHR22590:SF3">
    <property type="entry name" value="IQ DOMAIN-CONTAINING PROTEIN E"/>
    <property type="match status" value="1"/>
</dbReference>